<comment type="caution">
    <text evidence="1">The sequence shown here is derived from an EMBL/GenBank/DDBJ whole genome shotgun (WGS) entry which is preliminary data.</text>
</comment>
<sequence length="859" mass="93347">MAQNASFYCPSGGDWYACLYGSKFAGCCSIDPCAKGCPLDAVYPFAFQYDLYGRFPDASCGSNSTFFTCAAGPNATFGGCCKTVPCRLDPPSCPKGHLVPMYMEHQLQLDFYGNPDLNNYGQPPVTTSSVVRVSAVPTATSAPILYAETLSDTNALISSSLSIAIAVVVSAALTIWLCYRRVPGVYLKQWSSIERIPLPTETVSNSKDTTQTHCNDIQTTPTVHDLARLGTRCLCILAATTLVELLLCGFLNFLWFGQPNNKTWMLIMIDGWVTRSVAVAALVLRTAVDLQAAIGSAILASLFLESRVGIQLCQLANISPMRAGATSPWAFVWCAVRDAWQSTTLRRQHYSLYVVSVLLVLTTSVLQFSSTVLLSDLKLGPLAAHQSISEIRTGLSYAPSTEKIPRDSAWTTNPPSFPSFGEYHEPGSSSEDYVADTGLLLRAFLPYVAPESRQTLSTYSGNALILDARVSCQAPVITQLYAAGTSNTQITGLVETSKRISMLQEIASTPFDCTVAGGSELTICQIAQSRESFTGSLNSQFVNSTTFGTAFLVFLGSQNSINPKIWLPLSMDEHNSTIQASATLCFAPWDSAVLDVTLSGETNRSEPLLEYNATSDKPFQTWAVLNHLIPTVKNGMRQILQMERPHSYAGDLPPRYRRPVVQSDIGSSSAAEASVPLPANWTVTLNGAPLVTMLRRFPKHPSQIVAADPALAAIFDDALHSTSVEWALSSLITILSMTNYYGQQPAFDRLDNVTVSFFENVLYPRDHLGLTMLMWVLAAHIVIIAVLVVLFIQKTRLTLLGNAWSAFAQVAESCEIMEHIAGASVRSDSEVLEDLKEAGRGNLRARVVRRGEGAEVIVE</sequence>
<reference evidence="1" key="1">
    <citation type="journal article" date="2020" name="Stud. Mycol.">
        <title>101 Dothideomycetes genomes: a test case for predicting lifestyles and emergence of pathogens.</title>
        <authorList>
            <person name="Haridas S."/>
            <person name="Albert R."/>
            <person name="Binder M."/>
            <person name="Bloem J."/>
            <person name="Labutti K."/>
            <person name="Salamov A."/>
            <person name="Andreopoulos B."/>
            <person name="Baker S."/>
            <person name="Barry K."/>
            <person name="Bills G."/>
            <person name="Bluhm B."/>
            <person name="Cannon C."/>
            <person name="Castanera R."/>
            <person name="Culley D."/>
            <person name="Daum C."/>
            <person name="Ezra D."/>
            <person name="Gonzalez J."/>
            <person name="Henrissat B."/>
            <person name="Kuo A."/>
            <person name="Liang C."/>
            <person name="Lipzen A."/>
            <person name="Lutzoni F."/>
            <person name="Magnuson J."/>
            <person name="Mondo S."/>
            <person name="Nolan M."/>
            <person name="Ohm R."/>
            <person name="Pangilinan J."/>
            <person name="Park H.-J."/>
            <person name="Ramirez L."/>
            <person name="Alfaro M."/>
            <person name="Sun H."/>
            <person name="Tritt A."/>
            <person name="Yoshinaga Y."/>
            <person name="Zwiers L.-H."/>
            <person name="Turgeon B."/>
            <person name="Goodwin S."/>
            <person name="Spatafora J."/>
            <person name="Crous P."/>
            <person name="Grigoriev I."/>
        </authorList>
    </citation>
    <scope>NUCLEOTIDE SEQUENCE</scope>
    <source>
        <strain evidence="1">CBS 525.71</strain>
    </source>
</reference>
<keyword evidence="2" id="KW-1185">Reference proteome</keyword>
<proteinExistence type="predicted"/>
<accession>A0ACB6RTS0</accession>
<name>A0ACB6RTS0_9PLEO</name>
<protein>
    <submittedName>
        <fullName evidence="1">Uncharacterized protein</fullName>
    </submittedName>
</protein>
<evidence type="ECO:0000313" key="1">
    <source>
        <dbReference type="EMBL" id="KAF2625174.1"/>
    </source>
</evidence>
<organism evidence="1 2">
    <name type="scientific">Macroventuria anomochaeta</name>
    <dbReference type="NCBI Taxonomy" id="301207"/>
    <lineage>
        <taxon>Eukaryota</taxon>
        <taxon>Fungi</taxon>
        <taxon>Dikarya</taxon>
        <taxon>Ascomycota</taxon>
        <taxon>Pezizomycotina</taxon>
        <taxon>Dothideomycetes</taxon>
        <taxon>Pleosporomycetidae</taxon>
        <taxon>Pleosporales</taxon>
        <taxon>Pleosporineae</taxon>
        <taxon>Didymellaceae</taxon>
        <taxon>Macroventuria</taxon>
    </lineage>
</organism>
<gene>
    <name evidence="1" type="ORF">BU25DRAFT_423589</name>
</gene>
<dbReference type="EMBL" id="MU006727">
    <property type="protein sequence ID" value="KAF2625174.1"/>
    <property type="molecule type" value="Genomic_DNA"/>
</dbReference>
<evidence type="ECO:0000313" key="2">
    <source>
        <dbReference type="Proteomes" id="UP000799754"/>
    </source>
</evidence>
<dbReference type="Proteomes" id="UP000799754">
    <property type="component" value="Unassembled WGS sequence"/>
</dbReference>